<name>A0A5B6WGW9_9ROSI</name>
<accession>A0A5B6WGW9</accession>
<evidence type="ECO:0000313" key="1">
    <source>
        <dbReference type="EMBL" id="KAA3480910.1"/>
    </source>
</evidence>
<proteinExistence type="predicted"/>
<dbReference type="EMBL" id="SMMG02000003">
    <property type="protein sequence ID" value="KAA3480910.1"/>
    <property type="molecule type" value="Genomic_DNA"/>
</dbReference>
<comment type="caution">
    <text evidence="1">The sequence shown here is derived from an EMBL/GenBank/DDBJ whole genome shotgun (WGS) entry which is preliminary data.</text>
</comment>
<protein>
    <submittedName>
        <fullName evidence="1">Uncharacterized protein</fullName>
    </submittedName>
</protein>
<sequence length="89" mass="9834">MQSLIPGALFLSIMLQKESEFPGCKAPESMTRSVNKSSKTTGCGDQASFPVFGVPHGAVNYHVSFIVLEFLYESPFQYASVYDLVIHEK</sequence>
<keyword evidence="2" id="KW-1185">Reference proteome</keyword>
<gene>
    <name evidence="1" type="ORF">EPI10_021317</name>
</gene>
<organism evidence="1 2">
    <name type="scientific">Gossypium australe</name>
    <dbReference type="NCBI Taxonomy" id="47621"/>
    <lineage>
        <taxon>Eukaryota</taxon>
        <taxon>Viridiplantae</taxon>
        <taxon>Streptophyta</taxon>
        <taxon>Embryophyta</taxon>
        <taxon>Tracheophyta</taxon>
        <taxon>Spermatophyta</taxon>
        <taxon>Magnoliopsida</taxon>
        <taxon>eudicotyledons</taxon>
        <taxon>Gunneridae</taxon>
        <taxon>Pentapetalae</taxon>
        <taxon>rosids</taxon>
        <taxon>malvids</taxon>
        <taxon>Malvales</taxon>
        <taxon>Malvaceae</taxon>
        <taxon>Malvoideae</taxon>
        <taxon>Gossypium</taxon>
    </lineage>
</organism>
<dbReference type="Proteomes" id="UP000325315">
    <property type="component" value="Unassembled WGS sequence"/>
</dbReference>
<dbReference type="AlphaFoldDB" id="A0A5B6WGW9"/>
<reference evidence="2" key="1">
    <citation type="journal article" date="2019" name="Plant Biotechnol. J.">
        <title>Genome sequencing of the Australian wild diploid species Gossypium australe highlights disease resistance and delayed gland morphogenesis.</title>
        <authorList>
            <person name="Cai Y."/>
            <person name="Cai X."/>
            <person name="Wang Q."/>
            <person name="Wang P."/>
            <person name="Zhang Y."/>
            <person name="Cai C."/>
            <person name="Xu Y."/>
            <person name="Wang K."/>
            <person name="Zhou Z."/>
            <person name="Wang C."/>
            <person name="Geng S."/>
            <person name="Li B."/>
            <person name="Dong Q."/>
            <person name="Hou Y."/>
            <person name="Wang H."/>
            <person name="Ai P."/>
            <person name="Liu Z."/>
            <person name="Yi F."/>
            <person name="Sun M."/>
            <person name="An G."/>
            <person name="Cheng J."/>
            <person name="Zhang Y."/>
            <person name="Shi Q."/>
            <person name="Xie Y."/>
            <person name="Shi X."/>
            <person name="Chang Y."/>
            <person name="Huang F."/>
            <person name="Chen Y."/>
            <person name="Hong S."/>
            <person name="Mi L."/>
            <person name="Sun Q."/>
            <person name="Zhang L."/>
            <person name="Zhou B."/>
            <person name="Peng R."/>
            <person name="Zhang X."/>
            <person name="Liu F."/>
        </authorList>
    </citation>
    <scope>NUCLEOTIDE SEQUENCE [LARGE SCALE GENOMIC DNA]</scope>
    <source>
        <strain evidence="2">cv. PA1801</strain>
    </source>
</reference>
<evidence type="ECO:0000313" key="2">
    <source>
        <dbReference type="Proteomes" id="UP000325315"/>
    </source>
</evidence>